<organism evidence="2">
    <name type="scientific">marine metagenome</name>
    <dbReference type="NCBI Taxonomy" id="408172"/>
    <lineage>
        <taxon>unclassified sequences</taxon>
        <taxon>metagenomes</taxon>
        <taxon>ecological metagenomes</taxon>
    </lineage>
</organism>
<feature type="non-terminal residue" evidence="2">
    <location>
        <position position="1"/>
    </location>
</feature>
<proteinExistence type="predicted"/>
<dbReference type="AlphaFoldDB" id="A0A382H959"/>
<dbReference type="SUPFAM" id="SSF102114">
    <property type="entry name" value="Radical SAM enzymes"/>
    <property type="match status" value="2"/>
</dbReference>
<dbReference type="PANTHER" id="PTHR11228">
    <property type="entry name" value="RADICAL SAM DOMAIN PROTEIN"/>
    <property type="match status" value="1"/>
</dbReference>
<gene>
    <name evidence="2" type="ORF">METZ01_LOCUS236137</name>
</gene>
<feature type="non-terminal residue" evidence="2">
    <location>
        <position position="295"/>
    </location>
</feature>
<dbReference type="InterPro" id="IPR050377">
    <property type="entry name" value="Radical_SAM_PqqE_MftC-like"/>
</dbReference>
<evidence type="ECO:0000313" key="2">
    <source>
        <dbReference type="EMBL" id="SVB83283.1"/>
    </source>
</evidence>
<sequence length="295" mass="35115">MDRKKERQYILQKKDGKNHTFCILPWIHTAVNPNGDVHLCCRKSEPVGNINDETLEEIYNSDRLNEIRTKMINGEPVKWCEKCYYEDRLIENNSIRQRVNKWAKESIKKGNVIQPFSVDDNTIPTEKVLYNNVDAEGAFLVGNDWVKIFEDQEVKLKWIDIYYSNICNFACRGCYSLLSTKWYDDEKKLGMEPHGFHSIRFDHPSLKIYDIDYIRYLGGEPFLMKQTEEYIDYLLKIEDIDKKILYYITNGSVFPKKKIVNAWKRIKKLVIMVSIDDYGKYNDYFRHGSDWKILR</sequence>
<dbReference type="CDD" id="cd01335">
    <property type="entry name" value="Radical_SAM"/>
    <property type="match status" value="1"/>
</dbReference>
<dbReference type="Gene3D" id="3.20.20.70">
    <property type="entry name" value="Aldolase class I"/>
    <property type="match status" value="2"/>
</dbReference>
<accession>A0A382H959</accession>
<dbReference type="EMBL" id="UINC01059641">
    <property type="protein sequence ID" value="SVB83283.1"/>
    <property type="molecule type" value="Genomic_DNA"/>
</dbReference>
<protein>
    <recommendedName>
        <fullName evidence="1">4Fe4S-binding SPASM domain-containing protein</fullName>
    </recommendedName>
</protein>
<name>A0A382H959_9ZZZZ</name>
<dbReference type="InterPro" id="IPR058240">
    <property type="entry name" value="rSAM_sf"/>
</dbReference>
<dbReference type="PANTHER" id="PTHR11228:SF7">
    <property type="entry name" value="PQQA PEPTIDE CYCLASE"/>
    <property type="match status" value="1"/>
</dbReference>
<dbReference type="Pfam" id="PF13186">
    <property type="entry name" value="SPASM"/>
    <property type="match status" value="1"/>
</dbReference>
<dbReference type="NCBIfam" id="NF033640">
    <property type="entry name" value="N_Twi_rSAM"/>
    <property type="match status" value="1"/>
</dbReference>
<dbReference type="InterPro" id="IPR013785">
    <property type="entry name" value="Aldolase_TIM"/>
</dbReference>
<dbReference type="InterPro" id="IPR023885">
    <property type="entry name" value="4Fe4S-binding_SPASM_dom"/>
</dbReference>
<feature type="domain" description="4Fe4S-binding SPASM" evidence="1">
    <location>
        <begin position="22"/>
        <end position="84"/>
    </location>
</feature>
<dbReference type="CDD" id="cd21109">
    <property type="entry name" value="SPASM"/>
    <property type="match status" value="1"/>
</dbReference>
<evidence type="ECO:0000259" key="1">
    <source>
        <dbReference type="Pfam" id="PF13186"/>
    </source>
</evidence>
<reference evidence="2" key="1">
    <citation type="submission" date="2018-05" db="EMBL/GenBank/DDBJ databases">
        <authorList>
            <person name="Lanie J.A."/>
            <person name="Ng W.-L."/>
            <person name="Kazmierczak K.M."/>
            <person name="Andrzejewski T.M."/>
            <person name="Davidsen T.M."/>
            <person name="Wayne K.J."/>
            <person name="Tettelin H."/>
            <person name="Glass J.I."/>
            <person name="Rusch D."/>
            <person name="Podicherti R."/>
            <person name="Tsui H.-C.T."/>
            <person name="Winkler M.E."/>
        </authorList>
    </citation>
    <scope>NUCLEOTIDE SEQUENCE</scope>
</reference>